<name>A0ABN1HC52_9ACTN</name>
<proteinExistence type="predicted"/>
<comment type="caution">
    <text evidence="1">The sequence shown here is derived from an EMBL/GenBank/DDBJ whole genome shotgun (WGS) entry which is preliminary data.</text>
</comment>
<dbReference type="EMBL" id="BAAAGU010000009">
    <property type="protein sequence ID" value="GAA0637635.1"/>
    <property type="molecule type" value="Genomic_DNA"/>
</dbReference>
<organism evidence="1 2">
    <name type="scientific">Streptomyces thermocarboxydovorans</name>
    <dbReference type="NCBI Taxonomy" id="59298"/>
    <lineage>
        <taxon>Bacteria</taxon>
        <taxon>Bacillati</taxon>
        <taxon>Actinomycetota</taxon>
        <taxon>Actinomycetes</taxon>
        <taxon>Kitasatosporales</taxon>
        <taxon>Streptomycetaceae</taxon>
        <taxon>Streptomyces</taxon>
    </lineage>
</organism>
<sequence>MTAPRIVMPLPPVCEPRDAVVLRWAGRQLEDHQEPTAAAHLYLLAEQIEAHFKEAS</sequence>
<dbReference type="Proteomes" id="UP001500724">
    <property type="component" value="Unassembled WGS sequence"/>
</dbReference>
<protein>
    <submittedName>
        <fullName evidence="1">Uncharacterized protein</fullName>
    </submittedName>
</protein>
<gene>
    <name evidence="1" type="ORF">GCM10009535_12590</name>
</gene>
<dbReference type="RefSeq" id="WP_343998367.1">
    <property type="nucleotide sequence ID" value="NZ_BAAAGU010000009.1"/>
</dbReference>
<keyword evidence="2" id="KW-1185">Reference proteome</keyword>
<reference evidence="1 2" key="1">
    <citation type="journal article" date="2019" name="Int. J. Syst. Evol. Microbiol.">
        <title>The Global Catalogue of Microorganisms (GCM) 10K type strain sequencing project: providing services to taxonomists for standard genome sequencing and annotation.</title>
        <authorList>
            <consortium name="The Broad Institute Genomics Platform"/>
            <consortium name="The Broad Institute Genome Sequencing Center for Infectious Disease"/>
            <person name="Wu L."/>
            <person name="Ma J."/>
        </authorList>
    </citation>
    <scope>NUCLEOTIDE SEQUENCE [LARGE SCALE GENOMIC DNA]</scope>
    <source>
        <strain evidence="1 2">JCM 10367</strain>
    </source>
</reference>
<evidence type="ECO:0000313" key="1">
    <source>
        <dbReference type="EMBL" id="GAA0637635.1"/>
    </source>
</evidence>
<evidence type="ECO:0000313" key="2">
    <source>
        <dbReference type="Proteomes" id="UP001500724"/>
    </source>
</evidence>
<accession>A0ABN1HC52</accession>